<gene>
    <name evidence="1" type="ORF">GUJ93_ZPchr0009g1209</name>
</gene>
<dbReference type="Proteomes" id="UP000729402">
    <property type="component" value="Unassembled WGS sequence"/>
</dbReference>
<evidence type="ECO:0000313" key="1">
    <source>
        <dbReference type="EMBL" id="KAG8048400.1"/>
    </source>
</evidence>
<evidence type="ECO:0000313" key="2">
    <source>
        <dbReference type="Proteomes" id="UP000729402"/>
    </source>
</evidence>
<reference evidence="1" key="2">
    <citation type="submission" date="2021-02" db="EMBL/GenBank/DDBJ databases">
        <authorList>
            <person name="Kimball J.A."/>
            <person name="Haas M.W."/>
            <person name="Macchietto M."/>
            <person name="Kono T."/>
            <person name="Duquette J."/>
            <person name="Shao M."/>
        </authorList>
    </citation>
    <scope>NUCLEOTIDE SEQUENCE</scope>
    <source>
        <tissue evidence="1">Fresh leaf tissue</tissue>
    </source>
</reference>
<name>A0A8J5RQC0_ZIZPA</name>
<keyword evidence="2" id="KW-1185">Reference proteome</keyword>
<reference evidence="1" key="1">
    <citation type="journal article" date="2021" name="bioRxiv">
        <title>Whole Genome Assembly and Annotation of Northern Wild Rice, Zizania palustris L., Supports a Whole Genome Duplication in the Zizania Genus.</title>
        <authorList>
            <person name="Haas M."/>
            <person name="Kono T."/>
            <person name="Macchietto M."/>
            <person name="Millas R."/>
            <person name="McGilp L."/>
            <person name="Shao M."/>
            <person name="Duquette J."/>
            <person name="Hirsch C.N."/>
            <person name="Kimball J."/>
        </authorList>
    </citation>
    <scope>NUCLEOTIDE SEQUENCE</scope>
    <source>
        <tissue evidence="1">Fresh leaf tissue</tissue>
    </source>
</reference>
<accession>A0A8J5RQC0</accession>
<dbReference type="AlphaFoldDB" id="A0A8J5RQC0"/>
<protein>
    <submittedName>
        <fullName evidence="1">Uncharacterized protein</fullName>
    </submittedName>
</protein>
<comment type="caution">
    <text evidence="1">The sequence shown here is derived from an EMBL/GenBank/DDBJ whole genome shotgun (WGS) entry which is preliminary data.</text>
</comment>
<proteinExistence type="predicted"/>
<sequence>MVEGAEVVGVKTASRTKNWRWLMAAVGSIVAARKRRECEAHDEESAAAAVGETRAHRTDAPIVVVGRNPACYCFSSPHRAVTGVAVCLGPIPQHRGRLWESHRAAASAPSLRTD</sequence>
<dbReference type="EMBL" id="JAAALK010000289">
    <property type="protein sequence ID" value="KAG8048400.1"/>
    <property type="molecule type" value="Genomic_DNA"/>
</dbReference>
<organism evidence="1 2">
    <name type="scientific">Zizania palustris</name>
    <name type="common">Northern wild rice</name>
    <dbReference type="NCBI Taxonomy" id="103762"/>
    <lineage>
        <taxon>Eukaryota</taxon>
        <taxon>Viridiplantae</taxon>
        <taxon>Streptophyta</taxon>
        <taxon>Embryophyta</taxon>
        <taxon>Tracheophyta</taxon>
        <taxon>Spermatophyta</taxon>
        <taxon>Magnoliopsida</taxon>
        <taxon>Liliopsida</taxon>
        <taxon>Poales</taxon>
        <taxon>Poaceae</taxon>
        <taxon>BOP clade</taxon>
        <taxon>Oryzoideae</taxon>
        <taxon>Oryzeae</taxon>
        <taxon>Zizaniinae</taxon>
        <taxon>Zizania</taxon>
    </lineage>
</organism>